<dbReference type="Proteomes" id="UP001595699">
    <property type="component" value="Unassembled WGS sequence"/>
</dbReference>
<keyword evidence="1" id="KW-0560">Oxidoreductase</keyword>
<evidence type="ECO:0000256" key="1">
    <source>
        <dbReference type="ARBA" id="ARBA00023002"/>
    </source>
</evidence>
<accession>A0ABV7Y3X3</accession>
<sequence>MATTTPLTTYHLLGRTGLRVSPLALGAMTFGVDGSEGAGIWGGWGSNEETSRAVFQRYVEAGGNFVDTAVNYAQGRSEELLGKFVEESGTRDRLVLATKFTMSTEQGNPNASGNGRKNLIASLDASLRRLRTDYVDLYWMHSWDTMTPVEEVMSTFDALVRSGKVRAIGLSNVPAWYVAKAQLTARANGWEPVAALQLEYSLVARDIERELVPAALDLGAAVVPWSPLASGFLAGKYERTAEGATGEGRLEALKAFSFAQDRPEQHWNTLDVLKKVASEVGRTPAQVALNWVAQRPGVVSTLIGARTVEQLDDNLAALDFALSAEQRGLLDEVSAWKSRDLADSELARQVMNGGTDVRQEPAWFRGAVSA</sequence>
<evidence type="ECO:0000313" key="4">
    <source>
        <dbReference type="Proteomes" id="UP001595699"/>
    </source>
</evidence>
<feature type="domain" description="NADP-dependent oxidoreductase" evidence="2">
    <location>
        <begin position="23"/>
        <end position="334"/>
    </location>
</feature>
<keyword evidence="4" id="KW-1185">Reference proteome</keyword>
<dbReference type="PANTHER" id="PTHR43364:SF4">
    <property type="entry name" value="NAD(P)-LINKED OXIDOREDUCTASE SUPERFAMILY PROTEIN"/>
    <property type="match status" value="1"/>
</dbReference>
<proteinExistence type="predicted"/>
<dbReference type="InterPro" id="IPR020471">
    <property type="entry name" value="AKR"/>
</dbReference>
<comment type="caution">
    <text evidence="3">The sequence shown here is derived from an EMBL/GenBank/DDBJ whole genome shotgun (WGS) entry which is preliminary data.</text>
</comment>
<evidence type="ECO:0000259" key="2">
    <source>
        <dbReference type="Pfam" id="PF00248"/>
    </source>
</evidence>
<dbReference type="RefSeq" id="WP_205120201.1">
    <property type="nucleotide sequence ID" value="NZ_JAFBCM010000001.1"/>
</dbReference>
<protein>
    <submittedName>
        <fullName evidence="3">Aldo/keto reductase</fullName>
    </submittedName>
</protein>
<dbReference type="SUPFAM" id="SSF51430">
    <property type="entry name" value="NAD(P)-linked oxidoreductase"/>
    <property type="match status" value="1"/>
</dbReference>
<name>A0ABV7Y3X3_9ACTN</name>
<reference evidence="4" key="1">
    <citation type="journal article" date="2019" name="Int. J. Syst. Evol. Microbiol.">
        <title>The Global Catalogue of Microorganisms (GCM) 10K type strain sequencing project: providing services to taxonomists for standard genome sequencing and annotation.</title>
        <authorList>
            <consortium name="The Broad Institute Genomics Platform"/>
            <consortium name="The Broad Institute Genome Sequencing Center for Infectious Disease"/>
            <person name="Wu L."/>
            <person name="Ma J."/>
        </authorList>
    </citation>
    <scope>NUCLEOTIDE SEQUENCE [LARGE SCALE GENOMIC DNA]</scope>
    <source>
        <strain evidence="4">CGMCC 4.7241</strain>
    </source>
</reference>
<dbReference type="Gene3D" id="3.20.20.100">
    <property type="entry name" value="NADP-dependent oxidoreductase domain"/>
    <property type="match status" value="1"/>
</dbReference>
<dbReference type="InterPro" id="IPR036812">
    <property type="entry name" value="NAD(P)_OxRdtase_dom_sf"/>
</dbReference>
<dbReference type="EMBL" id="JBHRZH010000004">
    <property type="protein sequence ID" value="MFC3759971.1"/>
    <property type="molecule type" value="Genomic_DNA"/>
</dbReference>
<dbReference type="CDD" id="cd19080">
    <property type="entry name" value="AKR_AKR9A_9B"/>
    <property type="match status" value="1"/>
</dbReference>
<dbReference type="PRINTS" id="PR00069">
    <property type="entry name" value="ALDKETRDTASE"/>
</dbReference>
<dbReference type="Pfam" id="PF00248">
    <property type="entry name" value="Aldo_ket_red"/>
    <property type="match status" value="1"/>
</dbReference>
<dbReference type="PANTHER" id="PTHR43364">
    <property type="entry name" value="NADH-SPECIFIC METHYLGLYOXAL REDUCTASE-RELATED"/>
    <property type="match status" value="1"/>
</dbReference>
<dbReference type="InterPro" id="IPR023210">
    <property type="entry name" value="NADP_OxRdtase_dom"/>
</dbReference>
<gene>
    <name evidence="3" type="ORF">ACFOUW_03920</name>
</gene>
<organism evidence="3 4">
    <name type="scientific">Tenggerimyces flavus</name>
    <dbReference type="NCBI Taxonomy" id="1708749"/>
    <lineage>
        <taxon>Bacteria</taxon>
        <taxon>Bacillati</taxon>
        <taxon>Actinomycetota</taxon>
        <taxon>Actinomycetes</taxon>
        <taxon>Propionibacteriales</taxon>
        <taxon>Nocardioidaceae</taxon>
        <taxon>Tenggerimyces</taxon>
    </lineage>
</organism>
<dbReference type="InterPro" id="IPR050523">
    <property type="entry name" value="AKR_Detox_Biosynth"/>
</dbReference>
<evidence type="ECO:0000313" key="3">
    <source>
        <dbReference type="EMBL" id="MFC3759971.1"/>
    </source>
</evidence>